<accession>A0A6C2U4K6</accession>
<feature type="chain" id="PRO_5025494205" description="Lipoprotein" evidence="2">
    <location>
        <begin position="24"/>
        <end position="380"/>
    </location>
</feature>
<sequence>MNIKSIYLALPLLAVCMSACISAEKAGAETPSVPHEIQASHPALAEGKPTPQTLIQTRDPEGSLLEYYLDVDSVICGDGQCEIISVRLFWDPIGTFLRYEFPKGGDLTKRGHQKFSAKDHEKLQGILSDPASLLKEVNPKDVVSPAQAQTGDEIDGSSGATLLSDKSAIVSGAVYTCYTLWHWVNSPLQATISGISAKEMNNRQLIDYLNSTDEQRIEFAITRLSERGTKDESTKGAVYNQALNGNTGLASAAIGYFESLGAENYYEAIAKLFSQGSSKKQVLYLSSLVSTDLPAPDGFYDHLSNSLPELESYYEVHLLLNLMTDKNRESPEVVANVLVLLDNKSFLIGRRAYNFLKDLELPEPQLAQVEAFRTKYADRL</sequence>
<keyword evidence="4" id="KW-1185">Reference proteome</keyword>
<evidence type="ECO:0000313" key="4">
    <source>
        <dbReference type="Proteomes" id="UP000366872"/>
    </source>
</evidence>
<dbReference type="AlphaFoldDB" id="A0A6C2U4K6"/>
<proteinExistence type="predicted"/>
<name>A0A6C2U4K6_PONDE</name>
<evidence type="ECO:0000256" key="2">
    <source>
        <dbReference type="SAM" id="SignalP"/>
    </source>
</evidence>
<keyword evidence="2" id="KW-0732">Signal</keyword>
<dbReference type="Proteomes" id="UP000366872">
    <property type="component" value="Unassembled WGS sequence"/>
</dbReference>
<protein>
    <recommendedName>
        <fullName evidence="5">Lipoprotein</fullName>
    </recommendedName>
</protein>
<feature type="signal peptide" evidence="2">
    <location>
        <begin position="1"/>
        <end position="23"/>
    </location>
</feature>
<feature type="region of interest" description="Disordered" evidence="1">
    <location>
        <begin position="31"/>
        <end position="51"/>
    </location>
</feature>
<organism evidence="3 4">
    <name type="scientific">Pontiella desulfatans</name>
    <dbReference type="NCBI Taxonomy" id="2750659"/>
    <lineage>
        <taxon>Bacteria</taxon>
        <taxon>Pseudomonadati</taxon>
        <taxon>Kiritimatiellota</taxon>
        <taxon>Kiritimatiellia</taxon>
        <taxon>Kiritimatiellales</taxon>
        <taxon>Pontiellaceae</taxon>
        <taxon>Pontiella</taxon>
    </lineage>
</organism>
<evidence type="ECO:0000313" key="3">
    <source>
        <dbReference type="EMBL" id="VGO14471.1"/>
    </source>
</evidence>
<evidence type="ECO:0008006" key="5">
    <source>
        <dbReference type="Google" id="ProtNLM"/>
    </source>
</evidence>
<dbReference type="RefSeq" id="WP_136079950.1">
    <property type="nucleotide sequence ID" value="NZ_CAAHFG010000001.1"/>
</dbReference>
<gene>
    <name evidence="3" type="ORF">PDESU_03033</name>
</gene>
<reference evidence="3 4" key="1">
    <citation type="submission" date="2019-04" db="EMBL/GenBank/DDBJ databases">
        <authorList>
            <person name="Van Vliet M D."/>
        </authorList>
    </citation>
    <scope>NUCLEOTIDE SEQUENCE [LARGE SCALE GENOMIC DNA]</scope>
    <source>
        <strain evidence="3 4">F1</strain>
    </source>
</reference>
<dbReference type="EMBL" id="CAAHFG010000001">
    <property type="protein sequence ID" value="VGO14471.1"/>
    <property type="molecule type" value="Genomic_DNA"/>
</dbReference>
<evidence type="ECO:0000256" key="1">
    <source>
        <dbReference type="SAM" id="MobiDB-lite"/>
    </source>
</evidence>